<name>A0A835SLS6_CHLIN</name>
<protein>
    <recommendedName>
        <fullName evidence="4">Methyltransferase small domain-containing protein</fullName>
    </recommendedName>
</protein>
<dbReference type="CDD" id="cd02440">
    <property type="entry name" value="AdoMet_MTases"/>
    <property type="match status" value="1"/>
</dbReference>
<organism evidence="2 3">
    <name type="scientific">Chlamydomonas incerta</name>
    <dbReference type="NCBI Taxonomy" id="51695"/>
    <lineage>
        <taxon>Eukaryota</taxon>
        <taxon>Viridiplantae</taxon>
        <taxon>Chlorophyta</taxon>
        <taxon>core chlorophytes</taxon>
        <taxon>Chlorophyceae</taxon>
        <taxon>CS clade</taxon>
        <taxon>Chlamydomonadales</taxon>
        <taxon>Chlamydomonadaceae</taxon>
        <taxon>Chlamydomonas</taxon>
    </lineage>
</organism>
<dbReference type="EMBL" id="JAEHOC010000089">
    <property type="protein sequence ID" value="KAG2422985.1"/>
    <property type="molecule type" value="Genomic_DNA"/>
</dbReference>
<dbReference type="Proteomes" id="UP000650467">
    <property type="component" value="Unassembled WGS sequence"/>
</dbReference>
<evidence type="ECO:0000313" key="2">
    <source>
        <dbReference type="EMBL" id="KAG2422985.1"/>
    </source>
</evidence>
<proteinExistence type="predicted"/>
<feature type="compositionally biased region" description="Low complexity" evidence="1">
    <location>
        <begin position="252"/>
        <end position="271"/>
    </location>
</feature>
<gene>
    <name evidence="2" type="ORF">HXX76_015656</name>
</gene>
<dbReference type="PANTHER" id="PTHR23290:SF0">
    <property type="entry name" value="RRNA N6-ADENOSINE-METHYLTRANSFERASE METTL5"/>
    <property type="match status" value="1"/>
</dbReference>
<dbReference type="PANTHER" id="PTHR23290">
    <property type="entry name" value="RRNA N6-ADENOSINE-METHYLTRANSFERASE METTL5"/>
    <property type="match status" value="1"/>
</dbReference>
<dbReference type="Gene3D" id="3.40.50.150">
    <property type="entry name" value="Vaccinia Virus protein VP39"/>
    <property type="match status" value="1"/>
</dbReference>
<feature type="compositionally biased region" description="Acidic residues" evidence="1">
    <location>
        <begin position="299"/>
        <end position="315"/>
    </location>
</feature>
<dbReference type="Pfam" id="PF06325">
    <property type="entry name" value="PrmA"/>
    <property type="match status" value="1"/>
</dbReference>
<feature type="compositionally biased region" description="Acidic residues" evidence="1">
    <location>
        <begin position="231"/>
        <end position="243"/>
    </location>
</feature>
<feature type="region of interest" description="Disordered" evidence="1">
    <location>
        <begin position="214"/>
        <end position="271"/>
    </location>
</feature>
<sequence>MKLKELHALMQDIAPFRRAKVELEQYPTGPHLASRLLFTVDNSYDEFAGRTVADLGCGTAMLSIGAALLGARHVVGVDIDPDALEVAAENILEVAGGEEEGLPVDLVLADVRSLPATQPLLQADTVIMNPPFGTKQKGVDTAFLAAAFAVSTHAVYSLHKSSTRDFIAKTARRDLGAASAEVLAQLRYDLPATMKFHKQRSVDIEVDLWRFEVGPQQQQQTGGRGRHQQQDDEDDEEGEEGEEERGAGGRQGRQQGAVAPLGAGAASRAAAMTCAVPTAAALEALARRGGTGRGGRGESEDEDEDEEEDEEEDDECRGPGCPGQF</sequence>
<evidence type="ECO:0000256" key="1">
    <source>
        <dbReference type="SAM" id="MobiDB-lite"/>
    </source>
</evidence>
<accession>A0A835SLS6</accession>
<evidence type="ECO:0000313" key="3">
    <source>
        <dbReference type="Proteomes" id="UP000650467"/>
    </source>
</evidence>
<evidence type="ECO:0008006" key="4">
    <source>
        <dbReference type="Google" id="ProtNLM"/>
    </source>
</evidence>
<dbReference type="OrthoDB" id="7848332at2759"/>
<dbReference type="InterPro" id="IPR002052">
    <property type="entry name" value="DNA_methylase_N6_adenine_CS"/>
</dbReference>
<dbReference type="PROSITE" id="PS00092">
    <property type="entry name" value="N6_MTASE"/>
    <property type="match status" value="1"/>
</dbReference>
<comment type="caution">
    <text evidence="2">The sequence shown here is derived from an EMBL/GenBank/DDBJ whole genome shotgun (WGS) entry which is preliminary data.</text>
</comment>
<dbReference type="GO" id="GO:0003676">
    <property type="term" value="F:nucleic acid binding"/>
    <property type="evidence" value="ECO:0007669"/>
    <property type="project" value="InterPro"/>
</dbReference>
<keyword evidence="3" id="KW-1185">Reference proteome</keyword>
<dbReference type="InterPro" id="IPR029063">
    <property type="entry name" value="SAM-dependent_MTases_sf"/>
</dbReference>
<reference evidence="2" key="1">
    <citation type="journal article" date="2020" name="bioRxiv">
        <title>Comparative genomics of Chlamydomonas.</title>
        <authorList>
            <person name="Craig R.J."/>
            <person name="Hasan A.R."/>
            <person name="Ness R.W."/>
            <person name="Keightley P.D."/>
        </authorList>
    </citation>
    <scope>NUCLEOTIDE SEQUENCE</scope>
    <source>
        <strain evidence="2">SAG 7.73</strain>
    </source>
</reference>
<dbReference type="InterPro" id="IPR051720">
    <property type="entry name" value="rRNA_MeTrfase/Polyamine_Synth"/>
</dbReference>
<dbReference type="GO" id="GO:0008988">
    <property type="term" value="F:rRNA (adenine-N6-)-methyltransferase activity"/>
    <property type="evidence" value="ECO:0007669"/>
    <property type="project" value="TreeGrafter"/>
</dbReference>
<dbReference type="AlphaFoldDB" id="A0A835SLS6"/>
<feature type="region of interest" description="Disordered" evidence="1">
    <location>
        <begin position="286"/>
        <end position="325"/>
    </location>
</feature>
<dbReference type="SUPFAM" id="SSF53335">
    <property type="entry name" value="S-adenosyl-L-methionine-dependent methyltransferases"/>
    <property type="match status" value="1"/>
</dbReference>